<proteinExistence type="predicted"/>
<dbReference type="EMBL" id="MZ089784">
    <property type="protein sequence ID" value="QXP45068.1"/>
    <property type="molecule type" value="Genomic_DNA"/>
</dbReference>
<protein>
    <submittedName>
        <fullName evidence="1">Uncharacterized protein</fullName>
    </submittedName>
</protein>
<organism evidence="1">
    <name type="scientific">Microvirus mar38</name>
    <dbReference type="NCBI Taxonomy" id="2851172"/>
    <lineage>
        <taxon>Viruses</taxon>
        <taxon>Monodnaviria</taxon>
        <taxon>Sangervirae</taxon>
        <taxon>Phixviricota</taxon>
        <taxon>Malgrandaviricetes</taxon>
        <taxon>Petitvirales</taxon>
        <taxon>Microviridae</taxon>
    </lineage>
</organism>
<name>A0A8F5XPJ1_9VIRU</name>
<reference evidence="1" key="1">
    <citation type="submission" date="2021-04" db="EMBL/GenBank/DDBJ databases">
        <title>Genomes of microviruses identified in yellow-bellied marmot fecal samples.</title>
        <authorList>
            <person name="Varsani A."/>
            <person name="Kraberger S."/>
            <person name="Chatterjee A."/>
            <person name="Richet C."/>
            <person name="Fontenele R.S."/>
            <person name="Schmidlin K."/>
            <person name="Blumstein D.T."/>
        </authorList>
    </citation>
    <scope>NUCLEOTIDE SEQUENCE</scope>
    <source>
        <strain evidence="1">Mar38</strain>
    </source>
</reference>
<accession>A0A8F5XPJ1</accession>
<evidence type="ECO:0000313" key="1">
    <source>
        <dbReference type="EMBL" id="QXP45068.1"/>
    </source>
</evidence>
<sequence length="70" mass="8219">MYKNSISQKQNKNFDKDSLRHLSFESIYLISKLYSKDMISNKEFSSLLSLQVETLRLTDRGSDVEFIPKL</sequence>